<evidence type="ECO:0000259" key="8">
    <source>
        <dbReference type="Pfam" id="PF17681"/>
    </source>
</evidence>
<accession>A0A5M3MBT5</accession>
<dbReference type="GO" id="GO:0051225">
    <property type="term" value="P:spindle assembly"/>
    <property type="evidence" value="ECO:0007669"/>
    <property type="project" value="TreeGrafter"/>
</dbReference>
<dbReference type="Proteomes" id="UP000053558">
    <property type="component" value="Unassembled WGS sequence"/>
</dbReference>
<sequence length="810" mass="90985">MPPLSASIHQLVALLVPATRNDDTLRDDLVAHATDILSSHIGQSNSTDTAHLTSLIRRHLSQSNASPNASLQFTNLNARLQAQPALARKHDALLFLHTLASSSRPQPPSILSPKSPSPLPIPSPLPTPVDPQSTSRSKAAILAEYRARIGKPHVPEHLLLRDALYLLQGISGKHISLHDGNLTFHHDSKYTITAPLKSLLHRLAEVGHLYARVDAFVRSRDVSSSLLPPSSAHPSHNTLTPPQVGMIEQSLAHHLQSQLTQYYRLIAVLESQLNSAPSSSPDQSGLTLKRLDVWINEWRLRMRMMSVCVEGAKGTQGGALVNLIHSYTDNGDPFVRSFTDELLEEVSKPFFLTLHKWLFSGDLYDPYAEFFVSVDPELADPRHAGPLGSFDAVLPMDNEDMSSDARESGLRMWESKYRFRKDMLPMFVDETFGRKIFSTGKSLNFIRYTCHDSDWATTRDRMSSAHQTHARGTLSYTDIPGLERSIDAAYKTASARLFEILIDKFHLTTHLKALKSYLLLGHGDFASQLLDALAPSLGRAASTLYRHNLTATLESALRSTSAADDAGGAGEVLRRLDVRVLPYGQGEVGWDVFTLEYKVDAPADTVLDPESMGAYLKLFSHLWRMKRVESALRDAWMRAARGRRGDWHRIRLAMAEMIHFVRQMTAYCQLEVIECAWIELMEFLNKREGDLDGMIDAHRTYLERMVKKALMLSPKAGREENLLNQVRDAFGTILQFRDAMDSFYNSCLSEAAAIEQEHDLERLRKLVEEYAQTFTEQASGIVHSLQTHPDLDCRFLGIRMSFSDYYRRGK</sequence>
<evidence type="ECO:0000313" key="9">
    <source>
        <dbReference type="EMBL" id="EIW76095.1"/>
    </source>
</evidence>
<dbReference type="PANTHER" id="PTHR19302:SF14">
    <property type="entry name" value="GAMMA-TUBULIN COMPLEX COMPONENT 3"/>
    <property type="match status" value="1"/>
</dbReference>
<comment type="caution">
    <text evidence="9">The sequence shown here is derived from an EMBL/GenBank/DDBJ whole genome shotgun (WGS) entry which is preliminary data.</text>
</comment>
<evidence type="ECO:0000259" key="7">
    <source>
        <dbReference type="Pfam" id="PF04130"/>
    </source>
</evidence>
<dbReference type="GeneID" id="19201366"/>
<dbReference type="Gene3D" id="1.20.120.1900">
    <property type="entry name" value="Gamma-tubulin complex, C-terminal domain"/>
    <property type="match status" value="1"/>
</dbReference>
<evidence type="ECO:0000256" key="2">
    <source>
        <dbReference type="ARBA" id="ARBA00010337"/>
    </source>
</evidence>
<reference evidence="10" key="1">
    <citation type="journal article" date="2012" name="Science">
        <title>The Paleozoic origin of enzymatic lignin decomposition reconstructed from 31 fungal genomes.</title>
        <authorList>
            <person name="Floudas D."/>
            <person name="Binder M."/>
            <person name="Riley R."/>
            <person name="Barry K."/>
            <person name="Blanchette R.A."/>
            <person name="Henrissat B."/>
            <person name="Martinez A.T."/>
            <person name="Otillar R."/>
            <person name="Spatafora J.W."/>
            <person name="Yadav J.S."/>
            <person name="Aerts A."/>
            <person name="Benoit I."/>
            <person name="Boyd A."/>
            <person name="Carlson A."/>
            <person name="Copeland A."/>
            <person name="Coutinho P.M."/>
            <person name="de Vries R.P."/>
            <person name="Ferreira P."/>
            <person name="Findley K."/>
            <person name="Foster B."/>
            <person name="Gaskell J."/>
            <person name="Glotzer D."/>
            <person name="Gorecki P."/>
            <person name="Heitman J."/>
            <person name="Hesse C."/>
            <person name="Hori C."/>
            <person name="Igarashi K."/>
            <person name="Jurgens J.A."/>
            <person name="Kallen N."/>
            <person name="Kersten P."/>
            <person name="Kohler A."/>
            <person name="Kuees U."/>
            <person name="Kumar T.K.A."/>
            <person name="Kuo A."/>
            <person name="LaButti K."/>
            <person name="Larrondo L.F."/>
            <person name="Lindquist E."/>
            <person name="Ling A."/>
            <person name="Lombard V."/>
            <person name="Lucas S."/>
            <person name="Lundell T."/>
            <person name="Martin R."/>
            <person name="McLaughlin D.J."/>
            <person name="Morgenstern I."/>
            <person name="Morin E."/>
            <person name="Murat C."/>
            <person name="Nagy L.G."/>
            <person name="Nolan M."/>
            <person name="Ohm R.A."/>
            <person name="Patyshakuliyeva A."/>
            <person name="Rokas A."/>
            <person name="Ruiz-Duenas F.J."/>
            <person name="Sabat G."/>
            <person name="Salamov A."/>
            <person name="Samejima M."/>
            <person name="Schmutz J."/>
            <person name="Slot J.C."/>
            <person name="St John F."/>
            <person name="Stenlid J."/>
            <person name="Sun H."/>
            <person name="Sun S."/>
            <person name="Syed K."/>
            <person name="Tsang A."/>
            <person name="Wiebenga A."/>
            <person name="Young D."/>
            <person name="Pisabarro A."/>
            <person name="Eastwood D.C."/>
            <person name="Martin F."/>
            <person name="Cullen D."/>
            <person name="Grigoriev I.V."/>
            <person name="Hibbett D.S."/>
        </authorList>
    </citation>
    <scope>NUCLEOTIDE SEQUENCE [LARGE SCALE GENOMIC DNA]</scope>
    <source>
        <strain evidence="10">RWD-64-598 SS2</strain>
    </source>
</reference>
<gene>
    <name evidence="9" type="ORF">CONPUDRAFT_139551</name>
</gene>
<dbReference type="OMA" id="MRMMSVC"/>
<comment type="similarity">
    <text evidence="2">Belongs to the TUBGCP family.</text>
</comment>
<dbReference type="GO" id="GO:0044732">
    <property type="term" value="C:mitotic spindle pole body"/>
    <property type="evidence" value="ECO:0007669"/>
    <property type="project" value="TreeGrafter"/>
</dbReference>
<dbReference type="AlphaFoldDB" id="A0A5M3MBT5"/>
<feature type="compositionally biased region" description="Pro residues" evidence="6">
    <location>
        <begin position="105"/>
        <end position="129"/>
    </location>
</feature>
<dbReference type="InterPro" id="IPR042241">
    <property type="entry name" value="GCP_C_sf"/>
</dbReference>
<dbReference type="PANTHER" id="PTHR19302">
    <property type="entry name" value="GAMMA TUBULIN COMPLEX PROTEIN"/>
    <property type="match status" value="1"/>
</dbReference>
<organism evidence="9 10">
    <name type="scientific">Coniophora puteana (strain RWD-64-598)</name>
    <name type="common">Brown rot fungus</name>
    <dbReference type="NCBI Taxonomy" id="741705"/>
    <lineage>
        <taxon>Eukaryota</taxon>
        <taxon>Fungi</taxon>
        <taxon>Dikarya</taxon>
        <taxon>Basidiomycota</taxon>
        <taxon>Agaricomycotina</taxon>
        <taxon>Agaricomycetes</taxon>
        <taxon>Agaricomycetidae</taxon>
        <taxon>Boletales</taxon>
        <taxon>Coniophorineae</taxon>
        <taxon>Coniophoraceae</taxon>
        <taxon>Coniophora</taxon>
    </lineage>
</organism>
<dbReference type="GO" id="GO:0000930">
    <property type="term" value="C:gamma-tubulin complex"/>
    <property type="evidence" value="ECO:0007669"/>
    <property type="project" value="TreeGrafter"/>
</dbReference>
<dbReference type="GO" id="GO:0043015">
    <property type="term" value="F:gamma-tubulin binding"/>
    <property type="evidence" value="ECO:0007669"/>
    <property type="project" value="InterPro"/>
</dbReference>
<feature type="region of interest" description="Disordered" evidence="6">
    <location>
        <begin position="102"/>
        <end position="136"/>
    </location>
</feature>
<dbReference type="OrthoDB" id="5860513at2759"/>
<dbReference type="InterPro" id="IPR007259">
    <property type="entry name" value="GCP"/>
</dbReference>
<dbReference type="Pfam" id="PF04130">
    <property type="entry name" value="GCP_C_terminal"/>
    <property type="match status" value="1"/>
</dbReference>
<feature type="domain" description="Gamma tubulin complex component C-terminal" evidence="7">
    <location>
        <begin position="507"/>
        <end position="806"/>
    </location>
</feature>
<dbReference type="GO" id="GO:0007020">
    <property type="term" value="P:microtubule nucleation"/>
    <property type="evidence" value="ECO:0007669"/>
    <property type="project" value="InterPro"/>
</dbReference>
<evidence type="ECO:0000256" key="5">
    <source>
        <dbReference type="ARBA" id="ARBA00023212"/>
    </source>
</evidence>
<keyword evidence="10" id="KW-1185">Reference proteome</keyword>
<dbReference type="Pfam" id="PF17681">
    <property type="entry name" value="GCP_N_terminal"/>
    <property type="match status" value="1"/>
</dbReference>
<dbReference type="InterPro" id="IPR040457">
    <property type="entry name" value="GCP_C"/>
</dbReference>
<dbReference type="RefSeq" id="XP_007773371.1">
    <property type="nucleotide sequence ID" value="XM_007775181.1"/>
</dbReference>
<dbReference type="InterPro" id="IPR041470">
    <property type="entry name" value="GCP_N"/>
</dbReference>
<keyword evidence="4" id="KW-0493">Microtubule</keyword>
<evidence type="ECO:0000313" key="10">
    <source>
        <dbReference type="Proteomes" id="UP000053558"/>
    </source>
</evidence>
<evidence type="ECO:0000256" key="6">
    <source>
        <dbReference type="SAM" id="MobiDB-lite"/>
    </source>
</evidence>
<evidence type="ECO:0000256" key="1">
    <source>
        <dbReference type="ARBA" id="ARBA00004245"/>
    </source>
</evidence>
<protein>
    <submittedName>
        <fullName evidence="9">Gamma-tubulin complex DGRIP91 SPC98 component</fullName>
    </submittedName>
</protein>
<dbReference type="KEGG" id="cput:CONPUDRAFT_139551"/>
<dbReference type="GO" id="GO:0000278">
    <property type="term" value="P:mitotic cell cycle"/>
    <property type="evidence" value="ECO:0007669"/>
    <property type="project" value="TreeGrafter"/>
</dbReference>
<comment type="subcellular location">
    <subcellularLocation>
        <location evidence="1">Cytoplasm</location>
        <location evidence="1">Cytoskeleton</location>
    </subcellularLocation>
</comment>
<proteinExistence type="inferred from homology"/>
<keyword evidence="5" id="KW-0206">Cytoskeleton</keyword>
<dbReference type="GO" id="GO:0031122">
    <property type="term" value="P:cytoplasmic microtubule organization"/>
    <property type="evidence" value="ECO:0007669"/>
    <property type="project" value="TreeGrafter"/>
</dbReference>
<dbReference type="GO" id="GO:0000922">
    <property type="term" value="C:spindle pole"/>
    <property type="evidence" value="ECO:0007669"/>
    <property type="project" value="InterPro"/>
</dbReference>
<dbReference type="GO" id="GO:0051011">
    <property type="term" value="F:microtubule minus-end binding"/>
    <property type="evidence" value="ECO:0007669"/>
    <property type="project" value="TreeGrafter"/>
</dbReference>
<keyword evidence="3" id="KW-0963">Cytoplasm</keyword>
<evidence type="ECO:0000256" key="3">
    <source>
        <dbReference type="ARBA" id="ARBA00022490"/>
    </source>
</evidence>
<dbReference type="GO" id="GO:0005874">
    <property type="term" value="C:microtubule"/>
    <property type="evidence" value="ECO:0007669"/>
    <property type="project" value="UniProtKB-KW"/>
</dbReference>
<name>A0A5M3MBT5_CONPW</name>
<dbReference type="GO" id="GO:0051321">
    <property type="term" value="P:meiotic cell cycle"/>
    <property type="evidence" value="ECO:0007669"/>
    <property type="project" value="TreeGrafter"/>
</dbReference>
<dbReference type="EMBL" id="JH711586">
    <property type="protein sequence ID" value="EIW76095.1"/>
    <property type="molecule type" value="Genomic_DNA"/>
</dbReference>
<evidence type="ECO:0000256" key="4">
    <source>
        <dbReference type="ARBA" id="ARBA00022701"/>
    </source>
</evidence>
<feature type="domain" description="Gamma tubulin complex component protein N-terminal" evidence="8">
    <location>
        <begin position="160"/>
        <end position="504"/>
    </location>
</feature>